<feature type="transmembrane region" description="Helical" evidence="1">
    <location>
        <begin position="144"/>
        <end position="161"/>
    </location>
</feature>
<reference evidence="3 4" key="1">
    <citation type="submission" date="2016-12" db="EMBL/GenBank/DDBJ databases">
        <title>Thioflexothrix psekupsii D3 genome sequencing and assembly.</title>
        <authorList>
            <person name="Fomenkov A."/>
            <person name="Vincze T."/>
            <person name="Grabovich M."/>
            <person name="Anton B.P."/>
            <person name="Dubinina G."/>
            <person name="Orlova M."/>
            <person name="Belousova E."/>
            <person name="Roberts R.J."/>
        </authorList>
    </citation>
    <scope>NUCLEOTIDE SEQUENCE [LARGE SCALE GENOMIC DNA]</scope>
    <source>
        <strain evidence="3">D3</strain>
    </source>
</reference>
<dbReference type="PANTHER" id="PTHR23028:SF53">
    <property type="entry name" value="ACYL_TRANSF_3 DOMAIN-CONTAINING PROTEIN"/>
    <property type="match status" value="1"/>
</dbReference>
<evidence type="ECO:0000256" key="1">
    <source>
        <dbReference type="SAM" id="Phobius"/>
    </source>
</evidence>
<proteinExistence type="predicted"/>
<dbReference type="PANTHER" id="PTHR23028">
    <property type="entry name" value="ACETYLTRANSFERASE"/>
    <property type="match status" value="1"/>
</dbReference>
<dbReference type="GO" id="GO:0000271">
    <property type="term" value="P:polysaccharide biosynthetic process"/>
    <property type="evidence" value="ECO:0007669"/>
    <property type="project" value="TreeGrafter"/>
</dbReference>
<gene>
    <name evidence="3" type="ORF">TPSD3_16900</name>
</gene>
<evidence type="ECO:0000259" key="2">
    <source>
        <dbReference type="Pfam" id="PF01757"/>
    </source>
</evidence>
<feature type="transmembrane region" description="Helical" evidence="1">
    <location>
        <begin position="296"/>
        <end position="317"/>
    </location>
</feature>
<dbReference type="OrthoDB" id="9767863at2"/>
<feature type="transmembrane region" description="Helical" evidence="1">
    <location>
        <begin position="40"/>
        <end position="58"/>
    </location>
</feature>
<dbReference type="InterPro" id="IPR002656">
    <property type="entry name" value="Acyl_transf_3_dom"/>
</dbReference>
<organism evidence="3 4">
    <name type="scientific">Thioflexithrix psekupsensis</name>
    <dbReference type="NCBI Taxonomy" id="1570016"/>
    <lineage>
        <taxon>Bacteria</taxon>
        <taxon>Pseudomonadati</taxon>
        <taxon>Pseudomonadota</taxon>
        <taxon>Gammaproteobacteria</taxon>
        <taxon>Thiotrichales</taxon>
        <taxon>Thioflexithrix</taxon>
    </lineage>
</organism>
<dbReference type="AlphaFoldDB" id="A0A251X3L1"/>
<protein>
    <recommendedName>
        <fullName evidence="2">Acyltransferase 3 domain-containing protein</fullName>
    </recommendedName>
</protein>
<name>A0A251X3L1_9GAMM</name>
<accession>A0A251X3L1</accession>
<feature type="transmembrane region" description="Helical" evidence="1">
    <location>
        <begin position="206"/>
        <end position="226"/>
    </location>
</feature>
<dbReference type="Proteomes" id="UP000194798">
    <property type="component" value="Unassembled WGS sequence"/>
</dbReference>
<keyword evidence="1" id="KW-0472">Membrane</keyword>
<feature type="transmembrane region" description="Helical" evidence="1">
    <location>
        <begin position="78"/>
        <end position="97"/>
    </location>
</feature>
<feature type="transmembrane region" description="Helical" evidence="1">
    <location>
        <begin position="109"/>
        <end position="138"/>
    </location>
</feature>
<dbReference type="Pfam" id="PF01757">
    <property type="entry name" value="Acyl_transf_3"/>
    <property type="match status" value="1"/>
</dbReference>
<keyword evidence="1" id="KW-1133">Transmembrane helix</keyword>
<keyword evidence="1" id="KW-0812">Transmembrane</keyword>
<comment type="caution">
    <text evidence="3">The sequence shown here is derived from an EMBL/GenBank/DDBJ whole genome shotgun (WGS) entry which is preliminary data.</text>
</comment>
<keyword evidence="4" id="KW-1185">Reference proteome</keyword>
<dbReference type="GO" id="GO:0016747">
    <property type="term" value="F:acyltransferase activity, transferring groups other than amino-acyl groups"/>
    <property type="evidence" value="ECO:0007669"/>
    <property type="project" value="InterPro"/>
</dbReference>
<feature type="transmembrane region" description="Helical" evidence="1">
    <location>
        <begin position="173"/>
        <end position="194"/>
    </location>
</feature>
<feature type="transmembrane region" description="Helical" evidence="1">
    <location>
        <begin position="233"/>
        <end position="254"/>
    </location>
</feature>
<dbReference type="GO" id="GO:0016020">
    <property type="term" value="C:membrane"/>
    <property type="evidence" value="ECO:0007669"/>
    <property type="project" value="TreeGrafter"/>
</dbReference>
<dbReference type="EMBL" id="MSLT01000024">
    <property type="protein sequence ID" value="OUD11727.1"/>
    <property type="molecule type" value="Genomic_DNA"/>
</dbReference>
<dbReference type="RefSeq" id="WP_086489744.1">
    <property type="nucleotide sequence ID" value="NZ_MSLT01000024.1"/>
</dbReference>
<sequence>MEIRKLNSLRGLAALIVAVSHYSNNTQFLSGFFGTGAGQFGVMLFFILSGFLMSYLYMNQPFNKAMVYQYGVARIARVIPLFLLVVFLSYSSANLLYNIPNIQHLMAHLLFLFGTSVLWTIPVEIHFYLLFILLWWFYQKWEGRLYLLLVAIVALLIFLGLPRINTEWLGMPIQFRIFEALPYFLTGLVLGQVYRHWSAPKQWQSGAYLFSLLFIVLLFPQIFQAITGVKHGLWKDVGVLLVVGSVFFSLVFLVPDDHSFLTNSIGDFLGKISYSLYLLHEPVLRGVKQLPIENTWLLLVIFLSLSVLVAALSYFLFENPARRMIRHWGVKKNV</sequence>
<evidence type="ECO:0000313" key="3">
    <source>
        <dbReference type="EMBL" id="OUD11727.1"/>
    </source>
</evidence>
<feature type="domain" description="Acyltransferase 3" evidence="2">
    <location>
        <begin position="5"/>
        <end position="313"/>
    </location>
</feature>
<dbReference type="InterPro" id="IPR050879">
    <property type="entry name" value="Acyltransferase_3"/>
</dbReference>
<evidence type="ECO:0000313" key="4">
    <source>
        <dbReference type="Proteomes" id="UP000194798"/>
    </source>
</evidence>